<dbReference type="AlphaFoldDB" id="A0A820PZK1"/>
<organism evidence="1 2">
    <name type="scientific">Rotaria magnacalcarata</name>
    <dbReference type="NCBI Taxonomy" id="392030"/>
    <lineage>
        <taxon>Eukaryota</taxon>
        <taxon>Metazoa</taxon>
        <taxon>Spiralia</taxon>
        <taxon>Gnathifera</taxon>
        <taxon>Rotifera</taxon>
        <taxon>Eurotatoria</taxon>
        <taxon>Bdelloidea</taxon>
        <taxon>Philodinida</taxon>
        <taxon>Philodinidae</taxon>
        <taxon>Rotaria</taxon>
    </lineage>
</organism>
<evidence type="ECO:0000313" key="2">
    <source>
        <dbReference type="Proteomes" id="UP000663866"/>
    </source>
</evidence>
<proteinExistence type="predicted"/>
<dbReference type="EMBL" id="CAJOBG010041616">
    <property type="protein sequence ID" value="CAF4411049.1"/>
    <property type="molecule type" value="Genomic_DNA"/>
</dbReference>
<accession>A0A820PZK1</accession>
<sequence length="176" mass="20677">MSLKIVIVLTSAAVCIVIAFFTVHKSNGLYYPTDRQPSKSRPFFGIWCGKACWDSYISDEFYHIWKELEEVYGWIEVADISSSNRTWLTNDNVTSYFNRHFRRIPDLILYISAFTTIKRHAAFTDWKLIRHSWVFMDDVHAWDSHTLKSNKLALMAVDNIVSTYPYRIDAEYSIEN</sequence>
<keyword evidence="2" id="KW-1185">Reference proteome</keyword>
<dbReference type="Proteomes" id="UP000663866">
    <property type="component" value="Unassembled WGS sequence"/>
</dbReference>
<reference evidence="1" key="1">
    <citation type="submission" date="2021-02" db="EMBL/GenBank/DDBJ databases">
        <authorList>
            <person name="Nowell W R."/>
        </authorList>
    </citation>
    <scope>NUCLEOTIDE SEQUENCE</scope>
</reference>
<gene>
    <name evidence="1" type="ORF">OVN521_LOCUS35471</name>
</gene>
<feature type="non-terminal residue" evidence="1">
    <location>
        <position position="176"/>
    </location>
</feature>
<name>A0A820PZK1_9BILA</name>
<protein>
    <submittedName>
        <fullName evidence="1">Uncharacterized protein</fullName>
    </submittedName>
</protein>
<evidence type="ECO:0000313" key="1">
    <source>
        <dbReference type="EMBL" id="CAF4411049.1"/>
    </source>
</evidence>
<comment type="caution">
    <text evidence="1">The sequence shown here is derived from an EMBL/GenBank/DDBJ whole genome shotgun (WGS) entry which is preliminary data.</text>
</comment>